<protein>
    <submittedName>
        <fullName evidence="1">Uncharacterized protein</fullName>
    </submittedName>
</protein>
<comment type="caution">
    <text evidence="1">The sequence shown here is derived from an EMBL/GenBank/DDBJ whole genome shotgun (WGS) entry which is preliminary data.</text>
</comment>
<dbReference type="RefSeq" id="XP_037190878.1">
    <property type="nucleotide sequence ID" value="XM_037339312.1"/>
</dbReference>
<dbReference type="AlphaFoldDB" id="A0A8H6AQF5"/>
<evidence type="ECO:0000313" key="1">
    <source>
        <dbReference type="EMBL" id="KAF5871931.1"/>
    </source>
</evidence>
<reference evidence="1 2" key="1">
    <citation type="journal article" date="2020" name="Phytopathology">
        <title>A high-quality genome resource of Botrytis fragariae, a new and rapidly spreading fungal pathogen causing strawberry gray mold in the U.S.A.</title>
        <authorList>
            <person name="Wu Y."/>
            <person name="Saski C.A."/>
            <person name="Schnabel G."/>
            <person name="Xiao S."/>
            <person name="Hu M."/>
        </authorList>
    </citation>
    <scope>NUCLEOTIDE SEQUENCE [LARGE SCALE GENOMIC DNA]</scope>
    <source>
        <strain evidence="1 2">BVB16</strain>
    </source>
</reference>
<evidence type="ECO:0000313" key="2">
    <source>
        <dbReference type="Proteomes" id="UP000531561"/>
    </source>
</evidence>
<name>A0A8H6AQF5_9HELO</name>
<accession>A0A8H6AQF5</accession>
<dbReference type="OrthoDB" id="3514843at2759"/>
<dbReference type="EMBL" id="JABFCT010000011">
    <property type="protein sequence ID" value="KAF5871931.1"/>
    <property type="molecule type" value="Genomic_DNA"/>
</dbReference>
<keyword evidence="2" id="KW-1185">Reference proteome</keyword>
<sequence length="80" mass="9345">MCFSGDKRWSRKIKTIDILNTFDLDNLHFLMSVNKPDNFQQMKLAAACFGLNFDNWTMETAIFWRQTKGSQRGSPEFNCS</sequence>
<dbReference type="Proteomes" id="UP000531561">
    <property type="component" value="Unassembled WGS sequence"/>
</dbReference>
<gene>
    <name evidence="1" type="ORF">Bfra_008957</name>
</gene>
<dbReference type="GeneID" id="59263004"/>
<organism evidence="1 2">
    <name type="scientific">Botrytis fragariae</name>
    <dbReference type="NCBI Taxonomy" id="1964551"/>
    <lineage>
        <taxon>Eukaryota</taxon>
        <taxon>Fungi</taxon>
        <taxon>Dikarya</taxon>
        <taxon>Ascomycota</taxon>
        <taxon>Pezizomycotina</taxon>
        <taxon>Leotiomycetes</taxon>
        <taxon>Helotiales</taxon>
        <taxon>Sclerotiniaceae</taxon>
        <taxon>Botrytis</taxon>
    </lineage>
</organism>
<proteinExistence type="predicted"/>